<keyword evidence="1" id="KW-0812">Transmembrane</keyword>
<comment type="caution">
    <text evidence="2">The sequence shown here is derived from an EMBL/GenBank/DDBJ whole genome shotgun (WGS) entry which is preliminary data.</text>
</comment>
<evidence type="ECO:0000313" key="3">
    <source>
        <dbReference type="Proteomes" id="UP001281761"/>
    </source>
</evidence>
<name>A0ABQ9X8Z6_9EUKA</name>
<keyword evidence="1" id="KW-0472">Membrane</keyword>
<reference evidence="2 3" key="1">
    <citation type="journal article" date="2022" name="bioRxiv">
        <title>Genomics of Preaxostyla Flagellates Illuminates Evolutionary Transitions and the Path Towards Mitochondrial Loss.</title>
        <authorList>
            <person name="Novak L.V.F."/>
            <person name="Treitli S.C."/>
            <person name="Pyrih J."/>
            <person name="Halakuc P."/>
            <person name="Pipaliya S.V."/>
            <person name="Vacek V."/>
            <person name="Brzon O."/>
            <person name="Soukal P."/>
            <person name="Eme L."/>
            <person name="Dacks J.B."/>
            <person name="Karnkowska A."/>
            <person name="Elias M."/>
            <person name="Hampl V."/>
        </authorList>
    </citation>
    <scope>NUCLEOTIDE SEQUENCE [LARGE SCALE GENOMIC DNA]</scope>
    <source>
        <strain evidence="2">NAU3</strain>
        <tissue evidence="2">Gut</tissue>
    </source>
</reference>
<sequence>MDWNRTLENLERIGILNQFLMMLEMESETGMVDQVVEEAELDGGVGGWFCESARSLFPMRRETAGTAEAAYVETGMSDWFKVGLFHFQFINSPRTTSKSERTKGLDQVDLFCFSALFAALLVVASSLLSGDFSTISRLSLIDSEELEKFRTEPLLVTDLLTILFSLLIIDCSCAGLTVTTAESSSILASSSWIVSTHKPHVLSAYLSGHIPKHNLFGYLPTYRSGPFDAPPDCEHIDTR</sequence>
<dbReference type="Proteomes" id="UP001281761">
    <property type="component" value="Unassembled WGS sequence"/>
</dbReference>
<keyword evidence="3" id="KW-1185">Reference proteome</keyword>
<evidence type="ECO:0000313" key="2">
    <source>
        <dbReference type="EMBL" id="KAK2946660.1"/>
    </source>
</evidence>
<dbReference type="EMBL" id="JARBJD010000222">
    <property type="protein sequence ID" value="KAK2946660.1"/>
    <property type="molecule type" value="Genomic_DNA"/>
</dbReference>
<keyword evidence="1" id="KW-1133">Transmembrane helix</keyword>
<feature type="transmembrane region" description="Helical" evidence="1">
    <location>
        <begin position="108"/>
        <end position="128"/>
    </location>
</feature>
<organism evidence="2 3">
    <name type="scientific">Blattamonas nauphoetae</name>
    <dbReference type="NCBI Taxonomy" id="2049346"/>
    <lineage>
        <taxon>Eukaryota</taxon>
        <taxon>Metamonada</taxon>
        <taxon>Preaxostyla</taxon>
        <taxon>Oxymonadida</taxon>
        <taxon>Blattamonas</taxon>
    </lineage>
</organism>
<evidence type="ECO:0000256" key="1">
    <source>
        <dbReference type="SAM" id="Phobius"/>
    </source>
</evidence>
<gene>
    <name evidence="2" type="ORF">BLNAU_18412</name>
</gene>
<proteinExistence type="predicted"/>
<accession>A0ABQ9X8Z6</accession>
<protein>
    <submittedName>
        <fullName evidence="2">Uncharacterized protein</fullName>
    </submittedName>
</protein>